<dbReference type="Pfam" id="PF01982">
    <property type="entry name" value="CTP-dep_RFKase"/>
    <property type="match status" value="1"/>
</dbReference>
<evidence type="ECO:0000313" key="6">
    <source>
        <dbReference type="EMBL" id="MET4570697.1"/>
    </source>
</evidence>
<dbReference type="Gene3D" id="2.40.30.30">
    <property type="entry name" value="Riboflavin kinase-like"/>
    <property type="match status" value="1"/>
</dbReference>
<dbReference type="Proteomes" id="UP001549251">
    <property type="component" value="Unassembled WGS sequence"/>
</dbReference>
<keyword evidence="4" id="KW-0547">Nucleotide-binding</keyword>
<evidence type="ECO:0000313" key="7">
    <source>
        <dbReference type="Proteomes" id="UP001549251"/>
    </source>
</evidence>
<evidence type="ECO:0000259" key="5">
    <source>
        <dbReference type="Pfam" id="PF01982"/>
    </source>
</evidence>
<keyword evidence="7" id="KW-1185">Reference proteome</keyword>
<keyword evidence="6" id="KW-0418">Kinase</keyword>
<dbReference type="SUPFAM" id="SSF82114">
    <property type="entry name" value="Riboflavin kinase-like"/>
    <property type="match status" value="1"/>
</dbReference>
<protein>
    <submittedName>
        <fullName evidence="6">CTP-dependent riboflavin kinase</fullName>
    </submittedName>
</protein>
<comment type="caution">
    <text evidence="6">The sequence shown here is derived from an EMBL/GenBank/DDBJ whole genome shotgun (WGS) entry which is preliminary data.</text>
</comment>
<sequence length="132" mass="14725">MQIVLRGRVQSGKNDASRWLGLFNEAYSRKLGAAIYPGSLNLALDHAFDWSAPCFQPHMIQFQRGEYGGERDIVLLPCVLANLGHRKAWLWSTTIAAKSRPDPHVVEIICGVKLREAYALGDGDFVQFELPA</sequence>
<dbReference type="GO" id="GO:0016301">
    <property type="term" value="F:kinase activity"/>
    <property type="evidence" value="ECO:0007669"/>
    <property type="project" value="UniProtKB-KW"/>
</dbReference>
<evidence type="ECO:0000256" key="3">
    <source>
        <dbReference type="ARBA" id="ARBA00022679"/>
    </source>
</evidence>
<evidence type="ECO:0000256" key="2">
    <source>
        <dbReference type="ARBA" id="ARBA00022643"/>
    </source>
</evidence>
<dbReference type="InterPro" id="IPR023465">
    <property type="entry name" value="Riboflavin_kinase_dom_sf"/>
</dbReference>
<name>A0ABV2Q085_9GAMM</name>
<dbReference type="InterPro" id="IPR023602">
    <property type="entry name" value="Riboflavin_kinase_CTP-dep"/>
</dbReference>
<keyword evidence="2" id="KW-0288">FMN</keyword>
<keyword evidence="1" id="KW-0285">Flavoprotein</keyword>
<keyword evidence="3" id="KW-0808">Transferase</keyword>
<accession>A0ABV2Q085</accession>
<dbReference type="RefSeq" id="WP_354552121.1">
    <property type="nucleotide sequence ID" value="NZ_JBEPSD010000003.1"/>
</dbReference>
<reference evidence="6 7" key="1">
    <citation type="submission" date="2024-06" db="EMBL/GenBank/DDBJ databases">
        <title>Sorghum-associated microbial communities from plants grown in Nebraska, USA.</title>
        <authorList>
            <person name="Schachtman D."/>
        </authorList>
    </citation>
    <scope>NUCLEOTIDE SEQUENCE [LARGE SCALE GENOMIC DNA]</scope>
    <source>
        <strain evidence="6 7">1757</strain>
    </source>
</reference>
<evidence type="ECO:0000256" key="4">
    <source>
        <dbReference type="ARBA" id="ARBA00022741"/>
    </source>
</evidence>
<proteinExistence type="predicted"/>
<organism evidence="6 7">
    <name type="scientific">Rhodanobacter soli</name>
    <dbReference type="NCBI Taxonomy" id="590609"/>
    <lineage>
        <taxon>Bacteria</taxon>
        <taxon>Pseudomonadati</taxon>
        <taxon>Pseudomonadota</taxon>
        <taxon>Gammaproteobacteria</taxon>
        <taxon>Lysobacterales</taxon>
        <taxon>Rhodanobacteraceae</taxon>
        <taxon>Rhodanobacter</taxon>
    </lineage>
</organism>
<gene>
    <name evidence="6" type="ORF">ABIE04_003076</name>
</gene>
<feature type="domain" description="Riboflavin kinase" evidence="5">
    <location>
        <begin position="9"/>
        <end position="129"/>
    </location>
</feature>
<evidence type="ECO:0000256" key="1">
    <source>
        <dbReference type="ARBA" id="ARBA00022630"/>
    </source>
</evidence>
<dbReference type="EMBL" id="JBEPSD010000003">
    <property type="protein sequence ID" value="MET4570697.1"/>
    <property type="molecule type" value="Genomic_DNA"/>
</dbReference>